<proteinExistence type="predicted"/>
<keyword evidence="4" id="KW-1185">Reference proteome</keyword>
<dbReference type="SMART" id="SM00506">
    <property type="entry name" value="A1pp"/>
    <property type="match status" value="1"/>
</dbReference>
<reference evidence="3" key="3">
    <citation type="submission" date="2023-04" db="EMBL/GenBank/DDBJ databases">
        <authorList>
            <person name="Wang Y."/>
        </authorList>
    </citation>
    <scope>NUCLEOTIDE SEQUENCE</scope>
    <source>
        <strain evidence="3">ZW18</strain>
    </source>
</reference>
<dbReference type="Proteomes" id="UP001242513">
    <property type="component" value="Chromosome"/>
</dbReference>
<dbReference type="PANTHER" id="PTHR11106:SF27">
    <property type="entry name" value="MACRO DOMAIN-CONTAINING PROTEIN"/>
    <property type="match status" value="1"/>
</dbReference>
<evidence type="ECO:0000313" key="3">
    <source>
        <dbReference type="EMBL" id="WGO85464.1"/>
    </source>
</evidence>
<reference evidence="2 4" key="1">
    <citation type="submission" date="2016-10" db="EMBL/GenBank/DDBJ databases">
        <authorList>
            <person name="Varghese N."/>
            <person name="Submissions S."/>
        </authorList>
    </citation>
    <scope>NUCLEOTIDE SEQUENCE [LARGE SCALE GENOMIC DNA]</scope>
    <source>
        <strain evidence="2 4">ATCC 43761</strain>
    </source>
</reference>
<dbReference type="Gene3D" id="3.40.220.10">
    <property type="entry name" value="Leucine Aminopeptidase, subunit E, domain 1"/>
    <property type="match status" value="1"/>
</dbReference>
<dbReference type="Proteomes" id="UP000181860">
    <property type="component" value="Unassembled WGS sequence"/>
</dbReference>
<name>A0AAX3UD75_9LACO</name>
<evidence type="ECO:0000313" key="5">
    <source>
        <dbReference type="Proteomes" id="UP001242513"/>
    </source>
</evidence>
<evidence type="ECO:0000313" key="4">
    <source>
        <dbReference type="Proteomes" id="UP000181860"/>
    </source>
</evidence>
<dbReference type="PROSITE" id="PS51154">
    <property type="entry name" value="MACRO"/>
    <property type="match status" value="1"/>
</dbReference>
<reference evidence="3" key="2">
    <citation type="journal article" date="2022" name="Food Funct.">
        <title>Lactobacillus kefiranofaciens ZW18 from Kefir enhances the anti-tumor effect of anti-programmed cell death 1 (PD-1) immunotherapy by modulating the gut microbiota.</title>
        <authorList>
            <person name="Zhao J."/>
            <person name="Wang Y."/>
            <person name="Wang J."/>
            <person name="Lv M."/>
            <person name="Zhou C."/>
            <person name="Jia L."/>
            <person name="Geng W."/>
        </authorList>
    </citation>
    <scope>NUCLEOTIDE SEQUENCE</scope>
    <source>
        <strain evidence="3">ZW18</strain>
    </source>
</reference>
<dbReference type="SUPFAM" id="SSF52949">
    <property type="entry name" value="Macro domain-like"/>
    <property type="match status" value="1"/>
</dbReference>
<sequence>MKKIKIIQGDITKMKADAIVNAANNSLLGGGGVDGAIHAAAGPHLQEECMALHGCHTGEAEITQGYDLPAKHVIHTVGPVYSGAKRDVDLLKSCYRNSLNLAKKANLHSIIFPAISTGAFGFPAQRAAQIAYDTIAAWQAENKDYQLEITLCAYDDKMYQLYKKIAA</sequence>
<dbReference type="RefSeq" id="WP_013854851.1">
    <property type="nucleotide sequence ID" value="NZ_CP123735.1"/>
</dbReference>
<evidence type="ECO:0000259" key="1">
    <source>
        <dbReference type="PROSITE" id="PS51154"/>
    </source>
</evidence>
<feature type="domain" description="Macro" evidence="1">
    <location>
        <begin position="1"/>
        <end position="167"/>
    </location>
</feature>
<dbReference type="Pfam" id="PF01661">
    <property type="entry name" value="Macro"/>
    <property type="match status" value="1"/>
</dbReference>
<organism evidence="3 5">
    <name type="scientific">Lactobacillus kefiranofaciens</name>
    <dbReference type="NCBI Taxonomy" id="267818"/>
    <lineage>
        <taxon>Bacteria</taxon>
        <taxon>Bacillati</taxon>
        <taxon>Bacillota</taxon>
        <taxon>Bacilli</taxon>
        <taxon>Lactobacillales</taxon>
        <taxon>Lactobacillaceae</taxon>
        <taxon>Lactobacillus</taxon>
    </lineage>
</organism>
<dbReference type="EMBL" id="FMXC01000015">
    <property type="protein sequence ID" value="SDA58150.1"/>
    <property type="molecule type" value="Genomic_DNA"/>
</dbReference>
<dbReference type="NCBIfam" id="NF001664">
    <property type="entry name" value="PRK00431.1-6"/>
    <property type="match status" value="1"/>
</dbReference>
<dbReference type="CDD" id="cd02908">
    <property type="entry name" value="Macro_OAADPr_deacetylase"/>
    <property type="match status" value="1"/>
</dbReference>
<gene>
    <name evidence="3" type="ORF">QEJ78_08855</name>
    <name evidence="2" type="ORF">SAMN02983011_01459</name>
</gene>
<dbReference type="EMBL" id="CP123735">
    <property type="protein sequence ID" value="WGO85464.1"/>
    <property type="molecule type" value="Genomic_DNA"/>
</dbReference>
<dbReference type="PANTHER" id="PTHR11106">
    <property type="entry name" value="GANGLIOSIDE INDUCED DIFFERENTIATION ASSOCIATED PROTEIN 2-RELATED"/>
    <property type="match status" value="1"/>
</dbReference>
<protein>
    <submittedName>
        <fullName evidence="2 3">O-acetyl-ADP-ribose deacetylase</fullName>
    </submittedName>
</protein>
<dbReference type="AlphaFoldDB" id="A0AAX3UD75"/>
<evidence type="ECO:0000313" key="2">
    <source>
        <dbReference type="EMBL" id="SDA58150.1"/>
    </source>
</evidence>
<accession>A0AAX3UD75</accession>
<dbReference type="InterPro" id="IPR002589">
    <property type="entry name" value="Macro_dom"/>
</dbReference>
<dbReference type="InterPro" id="IPR043472">
    <property type="entry name" value="Macro_dom-like"/>
</dbReference>